<dbReference type="CTD" id="25864"/>
<evidence type="ECO:0000256" key="10">
    <source>
        <dbReference type="ARBA" id="ARBA00037942"/>
    </source>
</evidence>
<dbReference type="GO" id="GO:0016787">
    <property type="term" value="F:hydrolase activity"/>
    <property type="evidence" value="ECO:0007669"/>
    <property type="project" value="UniProtKB-KW"/>
</dbReference>
<proteinExistence type="inferred from homology"/>
<keyword evidence="5" id="KW-0378">Hydrolase</keyword>
<evidence type="ECO:0000256" key="6">
    <source>
        <dbReference type="ARBA" id="ARBA00022968"/>
    </source>
</evidence>
<accession>A0A8B7Z4T9</accession>
<evidence type="ECO:0000313" key="17">
    <source>
        <dbReference type="RefSeq" id="XP_022099988.1"/>
    </source>
</evidence>
<dbReference type="KEGG" id="aplc:110984267"/>
<dbReference type="InterPro" id="IPR029058">
    <property type="entry name" value="AB_hydrolase_fold"/>
</dbReference>
<gene>
    <name evidence="15 16 17 18" type="primary">LOC110984267</name>
</gene>
<reference evidence="15 16" key="1">
    <citation type="submission" date="2025-04" db="UniProtKB">
        <authorList>
            <consortium name="RefSeq"/>
        </authorList>
    </citation>
    <scope>IDENTIFICATION</scope>
</reference>
<dbReference type="RefSeq" id="XP_022099972.1">
    <property type="nucleotide sequence ID" value="XM_022244280.1"/>
</dbReference>
<evidence type="ECO:0000256" key="13">
    <source>
        <dbReference type="ARBA" id="ARBA00079023"/>
    </source>
</evidence>
<sequence>MAQATVSPRGVIVLLLIVLVLVILYRLYSVPGDSTEDILQKEKFIHKLQKGLIVESLGLLGMSDWEEIKKEAKASKVLKVTDGKIDVGGKGAVFRREVVDTTLDMPKGVFLLLHGMRFKSETWLDLGTLHVMATYGYRMVAVDLPGYGNTEKIEGLDHIALMMEVLKGINIKEPAGVIIVSPSMSGSYALPLLMAHPEKFSGYVPVAPVDTEKYKKEQYEKVQVPTSIIYGSKDTMLGDVSLKNLRNLPRSEVHEIKEAGHPCYLDQPLEFHKYLHEFAKKVFGK</sequence>
<evidence type="ECO:0000256" key="7">
    <source>
        <dbReference type="ARBA" id="ARBA00022989"/>
    </source>
</evidence>
<evidence type="ECO:0000256" key="4">
    <source>
        <dbReference type="ARBA" id="ARBA00022692"/>
    </source>
</evidence>
<dbReference type="PANTHER" id="PTHR46197:SF3">
    <property type="entry name" value="AB HYDROLASE-1 DOMAIN-CONTAINING PROTEIN"/>
    <property type="match status" value="1"/>
</dbReference>
<dbReference type="Proteomes" id="UP000694845">
    <property type="component" value="Unplaced"/>
</dbReference>
<evidence type="ECO:0000256" key="3">
    <source>
        <dbReference type="ARBA" id="ARBA00022490"/>
    </source>
</evidence>
<dbReference type="RefSeq" id="XP_022099995.1">
    <property type="nucleotide sequence ID" value="XM_022244303.1"/>
</dbReference>
<dbReference type="AlphaFoldDB" id="A0A8B7Z4T9"/>
<dbReference type="FunFam" id="3.40.50.1820:FF:000093">
    <property type="entry name" value="protein ABHD14A isoform X1"/>
    <property type="match status" value="1"/>
</dbReference>
<dbReference type="Gene3D" id="3.40.50.1820">
    <property type="entry name" value="alpha/beta hydrolase"/>
    <property type="match status" value="1"/>
</dbReference>
<keyword evidence="7" id="KW-1133">Transmembrane helix</keyword>
<evidence type="ECO:0000313" key="18">
    <source>
        <dbReference type="RefSeq" id="XP_022099995.1"/>
    </source>
</evidence>
<comment type="subcellular location">
    <subcellularLocation>
        <location evidence="1">Cytoplasm</location>
    </subcellularLocation>
    <subcellularLocation>
        <location evidence="2">Membrane</location>
        <topology evidence="2">Single-pass type II membrane protein</topology>
    </subcellularLocation>
</comment>
<keyword evidence="3" id="KW-0963">Cytoplasm</keyword>
<keyword evidence="6" id="KW-0735">Signal-anchor</keyword>
<evidence type="ECO:0000256" key="8">
    <source>
        <dbReference type="ARBA" id="ARBA00023136"/>
    </source>
</evidence>
<keyword evidence="14" id="KW-1185">Reference proteome</keyword>
<dbReference type="PANTHER" id="PTHR46197">
    <property type="entry name" value="PROTEIN ABHD14B-LIKE"/>
    <property type="match status" value="1"/>
</dbReference>
<dbReference type="GeneID" id="110984267"/>
<evidence type="ECO:0000256" key="11">
    <source>
        <dbReference type="ARBA" id="ARBA00056841"/>
    </source>
</evidence>
<dbReference type="RefSeq" id="XP_022099980.1">
    <property type="nucleotide sequence ID" value="XM_022244288.1"/>
</dbReference>
<evidence type="ECO:0000256" key="1">
    <source>
        <dbReference type="ARBA" id="ARBA00004496"/>
    </source>
</evidence>
<dbReference type="RefSeq" id="XP_022099988.1">
    <property type="nucleotide sequence ID" value="XM_022244296.1"/>
</dbReference>
<protein>
    <recommendedName>
        <fullName evidence="12">Protein ABHD14A</fullName>
    </recommendedName>
    <alternativeName>
        <fullName evidence="13">Alpha/beta hydrolase domain-containing protein 14A</fullName>
    </alternativeName>
</protein>
<evidence type="ECO:0000256" key="2">
    <source>
        <dbReference type="ARBA" id="ARBA00004606"/>
    </source>
</evidence>
<evidence type="ECO:0000313" key="15">
    <source>
        <dbReference type="RefSeq" id="XP_022099972.1"/>
    </source>
</evidence>
<dbReference type="SUPFAM" id="SSF53474">
    <property type="entry name" value="alpha/beta-Hydrolases"/>
    <property type="match status" value="1"/>
</dbReference>
<evidence type="ECO:0000256" key="9">
    <source>
        <dbReference type="ARBA" id="ARBA00023180"/>
    </source>
</evidence>
<comment type="function">
    <text evidence="11">Possible role in granule neuron development.</text>
</comment>
<keyword evidence="9" id="KW-0325">Glycoprotein</keyword>
<keyword evidence="8" id="KW-0472">Membrane</keyword>
<keyword evidence="4" id="KW-0812">Transmembrane</keyword>
<name>A0A8B7Z4T9_ACAPL</name>
<organism evidence="14 15">
    <name type="scientific">Acanthaster planci</name>
    <name type="common">Crown-of-thorns starfish</name>
    <dbReference type="NCBI Taxonomy" id="133434"/>
    <lineage>
        <taxon>Eukaryota</taxon>
        <taxon>Metazoa</taxon>
        <taxon>Echinodermata</taxon>
        <taxon>Eleutherozoa</taxon>
        <taxon>Asterozoa</taxon>
        <taxon>Asteroidea</taxon>
        <taxon>Valvatacea</taxon>
        <taxon>Valvatida</taxon>
        <taxon>Acanthasteridae</taxon>
        <taxon>Acanthaster</taxon>
    </lineage>
</organism>
<dbReference type="OrthoDB" id="284184at2759"/>
<dbReference type="GO" id="GO:0005737">
    <property type="term" value="C:cytoplasm"/>
    <property type="evidence" value="ECO:0007669"/>
    <property type="project" value="UniProtKB-SubCell"/>
</dbReference>
<dbReference type="GO" id="GO:0016020">
    <property type="term" value="C:membrane"/>
    <property type="evidence" value="ECO:0007669"/>
    <property type="project" value="UniProtKB-SubCell"/>
</dbReference>
<evidence type="ECO:0000256" key="5">
    <source>
        <dbReference type="ARBA" id="ARBA00022801"/>
    </source>
</evidence>
<evidence type="ECO:0000313" key="16">
    <source>
        <dbReference type="RefSeq" id="XP_022099980.1"/>
    </source>
</evidence>
<evidence type="ECO:0000313" key="14">
    <source>
        <dbReference type="Proteomes" id="UP000694845"/>
    </source>
</evidence>
<evidence type="ECO:0000256" key="12">
    <source>
        <dbReference type="ARBA" id="ARBA00073591"/>
    </source>
</evidence>
<comment type="similarity">
    <text evidence="10">Belongs to the AB hydrolase superfamily. ABHD14 family.</text>
</comment>